<evidence type="ECO:0000256" key="1">
    <source>
        <dbReference type="SAM" id="Phobius"/>
    </source>
</evidence>
<gene>
    <name evidence="2" type="ORF">CLW00_101224</name>
</gene>
<keyword evidence="1" id="KW-0812">Transmembrane</keyword>
<dbReference type="AlphaFoldDB" id="A0A2T0WV37"/>
<dbReference type="EMBL" id="PVTR01000001">
    <property type="protein sequence ID" value="PRY90562.1"/>
    <property type="molecule type" value="Genomic_DNA"/>
</dbReference>
<dbReference type="Proteomes" id="UP000238157">
    <property type="component" value="Unassembled WGS sequence"/>
</dbReference>
<protein>
    <submittedName>
        <fullName evidence="2">Uncharacterized protein</fullName>
    </submittedName>
</protein>
<name>A0A2T0WV37_9BACT</name>
<keyword evidence="3" id="KW-1185">Reference proteome</keyword>
<comment type="caution">
    <text evidence="2">The sequence shown here is derived from an EMBL/GenBank/DDBJ whole genome shotgun (WGS) entry which is preliminary data.</text>
</comment>
<evidence type="ECO:0000313" key="3">
    <source>
        <dbReference type="Proteomes" id="UP000238157"/>
    </source>
</evidence>
<organism evidence="2 3">
    <name type="scientific">Mongoliibacter ruber</name>
    <dbReference type="NCBI Taxonomy" id="1750599"/>
    <lineage>
        <taxon>Bacteria</taxon>
        <taxon>Pseudomonadati</taxon>
        <taxon>Bacteroidota</taxon>
        <taxon>Cytophagia</taxon>
        <taxon>Cytophagales</taxon>
        <taxon>Cyclobacteriaceae</taxon>
        <taxon>Mongoliibacter</taxon>
    </lineage>
</organism>
<keyword evidence="1" id="KW-0472">Membrane</keyword>
<reference evidence="2 3" key="1">
    <citation type="submission" date="2018-03" db="EMBL/GenBank/DDBJ databases">
        <title>Genomic Encyclopedia of Archaeal and Bacterial Type Strains, Phase II (KMG-II): from individual species to whole genera.</title>
        <authorList>
            <person name="Goeker M."/>
        </authorList>
    </citation>
    <scope>NUCLEOTIDE SEQUENCE [LARGE SCALE GENOMIC DNA]</scope>
    <source>
        <strain evidence="2 3">DSM 27929</strain>
    </source>
</reference>
<keyword evidence="1" id="KW-1133">Transmembrane helix</keyword>
<feature type="transmembrane region" description="Helical" evidence="1">
    <location>
        <begin position="43"/>
        <end position="62"/>
    </location>
</feature>
<evidence type="ECO:0000313" key="2">
    <source>
        <dbReference type="EMBL" id="PRY90562.1"/>
    </source>
</evidence>
<feature type="transmembrane region" description="Helical" evidence="1">
    <location>
        <begin position="5"/>
        <end position="23"/>
    </location>
</feature>
<accession>A0A2T0WV37</accession>
<sequence>MKKIIVLPTYLITMLFIWIWPNTHPFGESPVSLKDWAQSSTNLNIAFSVYFWLQIIWIILFLRLKT</sequence>
<proteinExistence type="predicted"/>